<sequence>MGKILKKIKDKYLIEAFFIAILGIILFYTLFMNPIVGKCDNGDFARMYGQSGLMDFAKNPKDLYDGSVHRIYKINWLCFILPWAPNWVAGVLIAKISIFLYALFDITVSETFNISMQAFVYCVMYLTAVFMILKYKKMTKMMKIVSGIFITVFFTDINYIAYFNSFFGEAAVIVFMLLFIGTTLNLISKENPGKFDVVAFFICSGGFILAKTQELPLLVFMYLVYGAVYYYYKDKRKITVIAVSIVTALSVLMFVSINDFTNMNNMYQAVFMGILRDSKNPEQDLEDLGLDKNMAYLKDYGFYDDTNPVDRTGDYLKSNFYSKMSSVKVLKYYLTHPDRMWEKMNVSAEHAYDFYEINKGNFEKGQYPNNKLVNTVRYNLIKKYPGIHRNIYIYLAFSAIYFVICLWYLIKDKKKESKILALMCIFLLASGSSQSILPIIGSGQADFGKHLFLLNLSYDIMIGVAIVWFIYNIEKLFMYAIKRR</sequence>
<dbReference type="RefSeq" id="WP_154531119.1">
    <property type="nucleotide sequence ID" value="NZ_VULX01000008.1"/>
</dbReference>
<feature type="transmembrane region" description="Helical" evidence="1">
    <location>
        <begin position="239"/>
        <end position="257"/>
    </location>
</feature>
<feature type="transmembrane region" description="Helical" evidence="1">
    <location>
        <begin position="419"/>
        <end position="440"/>
    </location>
</feature>
<gene>
    <name evidence="2" type="ORF">FYJ33_07395</name>
</gene>
<feature type="transmembrane region" description="Helical" evidence="1">
    <location>
        <begin position="216"/>
        <end position="232"/>
    </location>
</feature>
<feature type="transmembrane region" description="Helical" evidence="1">
    <location>
        <begin position="76"/>
        <end position="102"/>
    </location>
</feature>
<feature type="transmembrane region" description="Helical" evidence="1">
    <location>
        <begin position="391"/>
        <end position="410"/>
    </location>
</feature>
<evidence type="ECO:0000313" key="2">
    <source>
        <dbReference type="EMBL" id="MSR91240.1"/>
    </source>
</evidence>
<evidence type="ECO:0000256" key="1">
    <source>
        <dbReference type="SAM" id="Phobius"/>
    </source>
</evidence>
<feature type="transmembrane region" description="Helical" evidence="1">
    <location>
        <begin position="114"/>
        <end position="133"/>
    </location>
</feature>
<keyword evidence="1" id="KW-0472">Membrane</keyword>
<accession>A0A7X2MY76</accession>
<feature type="transmembrane region" description="Helical" evidence="1">
    <location>
        <begin position="145"/>
        <end position="164"/>
    </location>
</feature>
<reference evidence="2 3" key="1">
    <citation type="submission" date="2019-08" db="EMBL/GenBank/DDBJ databases">
        <title>In-depth cultivation of the pig gut microbiome towards novel bacterial diversity and tailored functional studies.</title>
        <authorList>
            <person name="Wylensek D."/>
            <person name="Hitch T.C.A."/>
            <person name="Clavel T."/>
        </authorList>
    </citation>
    <scope>NUCLEOTIDE SEQUENCE [LARGE SCALE GENOMIC DNA]</scope>
    <source>
        <strain evidence="2 3">WCA-383-APC-5B</strain>
    </source>
</reference>
<evidence type="ECO:0008006" key="4">
    <source>
        <dbReference type="Google" id="ProtNLM"/>
    </source>
</evidence>
<name>A0A7X2MY76_9CLOT</name>
<dbReference type="EMBL" id="VULX01000008">
    <property type="protein sequence ID" value="MSR91240.1"/>
    <property type="molecule type" value="Genomic_DNA"/>
</dbReference>
<feature type="transmembrane region" description="Helical" evidence="1">
    <location>
        <begin position="12"/>
        <end position="31"/>
    </location>
</feature>
<keyword evidence="3" id="KW-1185">Reference proteome</keyword>
<feature type="transmembrane region" description="Helical" evidence="1">
    <location>
        <begin position="194"/>
        <end position="210"/>
    </location>
</feature>
<feature type="transmembrane region" description="Helical" evidence="1">
    <location>
        <begin position="452"/>
        <end position="473"/>
    </location>
</feature>
<keyword evidence="1" id="KW-0812">Transmembrane</keyword>
<dbReference type="AlphaFoldDB" id="A0A7X2MY76"/>
<feature type="transmembrane region" description="Helical" evidence="1">
    <location>
        <begin position="170"/>
        <end position="187"/>
    </location>
</feature>
<evidence type="ECO:0000313" key="3">
    <source>
        <dbReference type="Proteomes" id="UP000460287"/>
    </source>
</evidence>
<proteinExistence type="predicted"/>
<comment type="caution">
    <text evidence="2">The sequence shown here is derived from an EMBL/GenBank/DDBJ whole genome shotgun (WGS) entry which is preliminary data.</text>
</comment>
<keyword evidence="1" id="KW-1133">Transmembrane helix</keyword>
<organism evidence="2 3">
    <name type="scientific">Inconstantimicrobium porci</name>
    <dbReference type="NCBI Taxonomy" id="2652291"/>
    <lineage>
        <taxon>Bacteria</taxon>
        <taxon>Bacillati</taxon>
        <taxon>Bacillota</taxon>
        <taxon>Clostridia</taxon>
        <taxon>Eubacteriales</taxon>
        <taxon>Clostridiaceae</taxon>
        <taxon>Inconstantimicrobium</taxon>
    </lineage>
</organism>
<dbReference type="Proteomes" id="UP000460287">
    <property type="component" value="Unassembled WGS sequence"/>
</dbReference>
<protein>
    <recommendedName>
        <fullName evidence="4">Glycosyltransferase RgtA/B/C/D-like domain-containing protein</fullName>
    </recommendedName>
</protein>